<dbReference type="InterPro" id="IPR011604">
    <property type="entry name" value="PDDEXK-like_dom_sf"/>
</dbReference>
<feature type="non-terminal residue" evidence="1">
    <location>
        <position position="115"/>
    </location>
</feature>
<dbReference type="SUPFAM" id="SSF52980">
    <property type="entry name" value="Restriction endonuclease-like"/>
    <property type="match status" value="1"/>
</dbReference>
<accession>A0A9D4IC10</accession>
<reference evidence="1" key="2">
    <citation type="submission" date="2020-11" db="EMBL/GenBank/DDBJ databases">
        <authorList>
            <person name="McCartney M.A."/>
            <person name="Auch B."/>
            <person name="Kono T."/>
            <person name="Mallez S."/>
            <person name="Becker A."/>
            <person name="Gohl D.M."/>
            <person name="Silverstein K.A.T."/>
            <person name="Koren S."/>
            <person name="Bechman K.B."/>
            <person name="Herman A."/>
            <person name="Abrahante J.E."/>
            <person name="Garbe J."/>
        </authorList>
    </citation>
    <scope>NUCLEOTIDE SEQUENCE</scope>
    <source>
        <strain evidence="1">Duluth1</strain>
        <tissue evidence="1">Whole animal</tissue>
    </source>
</reference>
<evidence type="ECO:0000313" key="1">
    <source>
        <dbReference type="EMBL" id="KAH3768245.1"/>
    </source>
</evidence>
<name>A0A9D4IC10_DREPO</name>
<gene>
    <name evidence="1" type="ORF">DPMN_169457</name>
</gene>
<dbReference type="InterPro" id="IPR011335">
    <property type="entry name" value="Restrct_endonuc-II-like"/>
</dbReference>
<keyword evidence="2" id="KW-1185">Reference proteome</keyword>
<sequence>VWCLLWYVSEEEKRVIEKLSSKQKDFVHWLKHGQGIITSSNFNHVASHSRVIARKGTNQATGSLVAALLGGSPFKGNKATPYGQRQEPKAVAVYLALMKSSHKRCSVEECGLVIS</sequence>
<evidence type="ECO:0000313" key="2">
    <source>
        <dbReference type="Proteomes" id="UP000828390"/>
    </source>
</evidence>
<dbReference type="Gene3D" id="3.90.320.10">
    <property type="match status" value="1"/>
</dbReference>
<dbReference type="AlphaFoldDB" id="A0A9D4IC10"/>
<organism evidence="1 2">
    <name type="scientific">Dreissena polymorpha</name>
    <name type="common">Zebra mussel</name>
    <name type="synonym">Mytilus polymorpha</name>
    <dbReference type="NCBI Taxonomy" id="45954"/>
    <lineage>
        <taxon>Eukaryota</taxon>
        <taxon>Metazoa</taxon>
        <taxon>Spiralia</taxon>
        <taxon>Lophotrochozoa</taxon>
        <taxon>Mollusca</taxon>
        <taxon>Bivalvia</taxon>
        <taxon>Autobranchia</taxon>
        <taxon>Heteroconchia</taxon>
        <taxon>Euheterodonta</taxon>
        <taxon>Imparidentia</taxon>
        <taxon>Neoheterodontei</taxon>
        <taxon>Myida</taxon>
        <taxon>Dreissenoidea</taxon>
        <taxon>Dreissenidae</taxon>
        <taxon>Dreissena</taxon>
    </lineage>
</organism>
<dbReference type="Proteomes" id="UP000828390">
    <property type="component" value="Unassembled WGS sequence"/>
</dbReference>
<comment type="caution">
    <text evidence="1">The sequence shown here is derived from an EMBL/GenBank/DDBJ whole genome shotgun (WGS) entry which is preliminary data.</text>
</comment>
<dbReference type="PANTHER" id="PTHR47526:SF3">
    <property type="entry name" value="PHD-TYPE DOMAIN-CONTAINING PROTEIN"/>
    <property type="match status" value="1"/>
</dbReference>
<dbReference type="GO" id="GO:0006281">
    <property type="term" value="P:DNA repair"/>
    <property type="evidence" value="ECO:0007669"/>
    <property type="project" value="UniProtKB-ARBA"/>
</dbReference>
<dbReference type="EMBL" id="JAIWYP010000009">
    <property type="protein sequence ID" value="KAH3768245.1"/>
    <property type="molecule type" value="Genomic_DNA"/>
</dbReference>
<reference evidence="1" key="1">
    <citation type="journal article" date="2019" name="bioRxiv">
        <title>The Genome of the Zebra Mussel, Dreissena polymorpha: A Resource for Invasive Species Research.</title>
        <authorList>
            <person name="McCartney M.A."/>
            <person name="Auch B."/>
            <person name="Kono T."/>
            <person name="Mallez S."/>
            <person name="Zhang Y."/>
            <person name="Obille A."/>
            <person name="Becker A."/>
            <person name="Abrahante J.E."/>
            <person name="Garbe J."/>
            <person name="Badalamenti J.P."/>
            <person name="Herman A."/>
            <person name="Mangelson H."/>
            <person name="Liachko I."/>
            <person name="Sullivan S."/>
            <person name="Sone E.D."/>
            <person name="Koren S."/>
            <person name="Silverstein K.A.T."/>
            <person name="Beckman K.B."/>
            <person name="Gohl D.M."/>
        </authorList>
    </citation>
    <scope>NUCLEOTIDE SEQUENCE</scope>
    <source>
        <strain evidence="1">Duluth1</strain>
        <tissue evidence="1">Whole animal</tissue>
    </source>
</reference>
<protein>
    <submittedName>
        <fullName evidence="1">Uncharacterized protein</fullName>
    </submittedName>
</protein>
<dbReference type="PANTHER" id="PTHR47526">
    <property type="entry name" value="ATP-DEPENDENT DNA HELICASE"/>
    <property type="match status" value="1"/>
</dbReference>
<proteinExistence type="predicted"/>